<dbReference type="PANTHER" id="PTHR33404:SF1">
    <property type="entry name" value="SLL0497 PROTEIN"/>
    <property type="match status" value="1"/>
</dbReference>
<proteinExistence type="predicted"/>
<dbReference type="PANTHER" id="PTHR33404">
    <property type="entry name" value="CELL DIVISION TOPOLOGICAL SPECIFICITY FACTOR HOMOLOG, CHLOROPLASTIC"/>
    <property type="match status" value="1"/>
</dbReference>
<dbReference type="InterPro" id="IPR048378">
    <property type="entry name" value="BFA1-like_C"/>
</dbReference>
<gene>
    <name evidence="3" type="ORF">HNI00_19810</name>
</gene>
<dbReference type="Pfam" id="PF21053">
    <property type="entry name" value="BFA1_C"/>
    <property type="match status" value="1"/>
</dbReference>
<reference evidence="3" key="1">
    <citation type="submission" date="2020-05" db="EMBL/GenBank/DDBJ databases">
        <authorList>
            <person name="Zhu T."/>
            <person name="Keshari N."/>
            <person name="Lu X."/>
        </authorList>
    </citation>
    <scope>NUCLEOTIDE SEQUENCE</scope>
    <source>
        <strain evidence="3">NK1-22</strain>
    </source>
</reference>
<dbReference type="EMBL" id="CP053540">
    <property type="protein sequence ID" value="WOB45137.1"/>
    <property type="molecule type" value="Genomic_DNA"/>
</dbReference>
<dbReference type="RefSeq" id="WP_316788762.1">
    <property type="nucleotide sequence ID" value="NZ_CP053540.1"/>
</dbReference>
<evidence type="ECO:0000259" key="1">
    <source>
        <dbReference type="Pfam" id="PF12204"/>
    </source>
</evidence>
<dbReference type="GO" id="GO:0005886">
    <property type="term" value="C:plasma membrane"/>
    <property type="evidence" value="ECO:0007669"/>
    <property type="project" value="TreeGrafter"/>
</dbReference>
<dbReference type="InterPro" id="IPR012674">
    <property type="entry name" value="Calycin"/>
</dbReference>
<dbReference type="SUPFAM" id="SSF50814">
    <property type="entry name" value="Lipocalins"/>
    <property type="match status" value="2"/>
</dbReference>
<dbReference type="Pfam" id="PF12204">
    <property type="entry name" value="DUF3598_N"/>
    <property type="match status" value="1"/>
</dbReference>
<evidence type="ECO:0000259" key="2">
    <source>
        <dbReference type="Pfam" id="PF21053"/>
    </source>
</evidence>
<dbReference type="GO" id="GO:0000918">
    <property type="term" value="P:division septum site selection"/>
    <property type="evidence" value="ECO:0007669"/>
    <property type="project" value="TreeGrafter"/>
</dbReference>
<evidence type="ECO:0000313" key="3">
    <source>
        <dbReference type="EMBL" id="WOB45137.1"/>
    </source>
</evidence>
<accession>A0AA96Y5D5</accession>
<dbReference type="KEGG" id="tog:HNI00_19810"/>
<protein>
    <submittedName>
        <fullName evidence="3">DUF3598 family protein</fullName>
    </submittedName>
</protein>
<dbReference type="InterPro" id="IPR022017">
    <property type="entry name" value="BFA1-like_DUF3598"/>
</dbReference>
<dbReference type="AlphaFoldDB" id="A0AA96Y5D5"/>
<dbReference type="Gene3D" id="2.40.128.20">
    <property type="match status" value="2"/>
</dbReference>
<feature type="domain" description="Biogenesis factor required for ATP synthase 1-like C-terminal" evidence="2">
    <location>
        <begin position="150"/>
        <end position="283"/>
    </location>
</feature>
<feature type="domain" description="DUF3598" evidence="1">
    <location>
        <begin position="11"/>
        <end position="145"/>
    </location>
</feature>
<name>A0AA96Y5D5_9CYAN</name>
<sequence>MTHPSPSPGLSQWQCLLKNLGAWEGSFTRLSPAGAEVSSVPTVVTLEGLNQNQTIRQTLEFGESTAGDPPTTKVLEYSSLNRSTLFFETGAFSQGSLQFSPFGDFGAEFGLIAGNRRMRLVELFHGENGESRLSSLTLIRETLRGSSAAERPPLTAEQLVGTWHGRAVTLYPDWRSPETYSTTLSVSLDGTQLQQHLAAPGLSLSTTGSVTPTAIHFTQGSTPLQLLLLPDGASANTPLLVPKGQPFFLEAGWLISPTQRQRMIRRYDAQGGWESLTLVEEEKA</sequence>
<organism evidence="3">
    <name type="scientific">Thermoleptolyngbya oregonensis NK1-22</name>
    <dbReference type="NCBI Taxonomy" id="2547457"/>
    <lineage>
        <taxon>Bacteria</taxon>
        <taxon>Bacillati</taxon>
        <taxon>Cyanobacteriota</taxon>
        <taxon>Cyanophyceae</taxon>
        <taxon>Oculatellales</taxon>
        <taxon>Oculatellaceae</taxon>
        <taxon>Thermoleptolyngbya</taxon>
    </lineage>
</organism>